<dbReference type="InterPro" id="IPR006076">
    <property type="entry name" value="FAD-dep_OxRdtase"/>
</dbReference>
<organism evidence="7 8">
    <name type="scientific">Paenibacillus jilunlii</name>
    <dbReference type="NCBI Taxonomy" id="682956"/>
    <lineage>
        <taxon>Bacteria</taxon>
        <taxon>Bacillati</taxon>
        <taxon>Bacillota</taxon>
        <taxon>Bacilli</taxon>
        <taxon>Bacillales</taxon>
        <taxon>Paenibacillaceae</taxon>
        <taxon>Paenibacillus</taxon>
    </lineage>
</organism>
<dbReference type="Pfam" id="PF01266">
    <property type="entry name" value="DAO"/>
    <property type="match status" value="1"/>
</dbReference>
<proteinExistence type="predicted"/>
<keyword evidence="5" id="KW-1015">Disulfide bond</keyword>
<keyword evidence="2" id="KW-0479">Metal-binding</keyword>
<dbReference type="GO" id="GO:0016705">
    <property type="term" value="F:oxidoreductase activity, acting on paired donors, with incorporation or reduction of molecular oxygen"/>
    <property type="evidence" value="ECO:0007669"/>
    <property type="project" value="UniProtKB-ARBA"/>
</dbReference>
<dbReference type="RefSeq" id="WP_244280932.1">
    <property type="nucleotide sequence ID" value="NZ_CP048429.1"/>
</dbReference>
<dbReference type="GO" id="GO:0016020">
    <property type="term" value="C:membrane"/>
    <property type="evidence" value="ECO:0007669"/>
    <property type="project" value="InterPro"/>
</dbReference>
<dbReference type="InterPro" id="IPR017941">
    <property type="entry name" value="Rieske_2Fe-2S"/>
</dbReference>
<dbReference type="GO" id="GO:0005737">
    <property type="term" value="C:cytoplasm"/>
    <property type="evidence" value="ECO:0007669"/>
    <property type="project" value="TreeGrafter"/>
</dbReference>
<evidence type="ECO:0000256" key="5">
    <source>
        <dbReference type="ARBA" id="ARBA00023157"/>
    </source>
</evidence>
<gene>
    <name evidence="7" type="ORF">SAMN05216191_11483</name>
</gene>
<dbReference type="EMBL" id="FNGM01000014">
    <property type="protein sequence ID" value="SDM56788.1"/>
    <property type="molecule type" value="Genomic_DNA"/>
</dbReference>
<sequence>MKENRMNSPQFPQSLPQFPQSLWRASTEVPSFPALAEDHSTDVAIVGGGITGITTAYLLTQAGYKVTLLEAGELFAGTTGFTTAKITVQHGLIYHDLVNNFGEEAARLYYQSNNEALKWMVQTAEELKLSCGLTREAAYLYADEGDEKTLKQLEEEFKAYGRIGLPGEWQDHISLPLRSDGALKLPGQARFHPLQYLKGLLEVILDKGGIIYEHTMIGEQVDKDSGMLTLYTEQSKLKIRCRHAVSASHYPFYDGGALYFSRLHAERSYCLAIDPETDYEGGMYLSAGDPTRSLRAVEWNGKKLVIVGGDNHKTGQGICTHGHYENLEKFAGELLGIRGIPFRWSTQDLITLDRVPYIGKRTEDEEIYIATGFRKWGMTNGTLAARMIADGIQRRNNPYTELYDPSRFKARPSVKNFIVQNANVAKELVAGKVEIVHKRTHELEPDQGAVVFHDGKRVGAYRDPEGKLHLVDRTCTHMGCETEWNDGERSWDCPCHGSRYSYDGEVLEGPATVPLTKLEVEK</sequence>
<dbReference type="Gene3D" id="2.102.10.10">
    <property type="entry name" value="Rieske [2Fe-2S] iron-sulphur domain"/>
    <property type="match status" value="1"/>
</dbReference>
<dbReference type="Proteomes" id="UP000182783">
    <property type="component" value="Unassembled WGS sequence"/>
</dbReference>
<dbReference type="FunFam" id="2.102.10.10:FF:000014">
    <property type="entry name" value="Oxidoreductase, FAD dependent"/>
    <property type="match status" value="1"/>
</dbReference>
<evidence type="ECO:0000256" key="1">
    <source>
        <dbReference type="ARBA" id="ARBA00022714"/>
    </source>
</evidence>
<keyword evidence="4" id="KW-0411">Iron-sulfur</keyword>
<dbReference type="InterPro" id="IPR005805">
    <property type="entry name" value="Rieske_Fe-S_prot_C"/>
</dbReference>
<dbReference type="Gene3D" id="3.30.9.10">
    <property type="entry name" value="D-Amino Acid Oxidase, subunit A, domain 2"/>
    <property type="match status" value="1"/>
</dbReference>
<protein>
    <submittedName>
        <fullName evidence="7">Glycine/D-amino acid oxidase</fullName>
    </submittedName>
</protein>
<dbReference type="SUPFAM" id="SSF51971">
    <property type="entry name" value="Nucleotide-binding domain"/>
    <property type="match status" value="1"/>
</dbReference>
<evidence type="ECO:0000256" key="2">
    <source>
        <dbReference type="ARBA" id="ARBA00022723"/>
    </source>
</evidence>
<evidence type="ECO:0000313" key="8">
    <source>
        <dbReference type="Proteomes" id="UP000182783"/>
    </source>
</evidence>
<dbReference type="InterPro" id="IPR036922">
    <property type="entry name" value="Rieske_2Fe-2S_sf"/>
</dbReference>
<name>A0A1G9UA70_9BACL</name>
<dbReference type="PANTHER" id="PTHR13847:SF274">
    <property type="entry name" value="RIESKE 2FE-2S IRON-SULFUR PROTEIN YHFW-RELATED"/>
    <property type="match status" value="1"/>
</dbReference>
<dbReference type="GO" id="GO:0046872">
    <property type="term" value="F:metal ion binding"/>
    <property type="evidence" value="ECO:0007669"/>
    <property type="project" value="UniProtKB-KW"/>
</dbReference>
<dbReference type="CDD" id="cd03477">
    <property type="entry name" value="Rieske_YhfW_C"/>
    <property type="match status" value="1"/>
</dbReference>
<dbReference type="InterPro" id="IPR038010">
    <property type="entry name" value="YhfW_C"/>
</dbReference>
<dbReference type="SUPFAM" id="SSF50022">
    <property type="entry name" value="ISP domain"/>
    <property type="match status" value="1"/>
</dbReference>
<accession>A0A1G9UA70</accession>
<dbReference type="PROSITE" id="PS51296">
    <property type="entry name" value="RIESKE"/>
    <property type="match status" value="1"/>
</dbReference>
<keyword evidence="3" id="KW-0408">Iron</keyword>
<dbReference type="GO" id="GO:0051537">
    <property type="term" value="F:2 iron, 2 sulfur cluster binding"/>
    <property type="evidence" value="ECO:0007669"/>
    <property type="project" value="UniProtKB-KW"/>
</dbReference>
<reference evidence="7 8" key="1">
    <citation type="submission" date="2016-10" db="EMBL/GenBank/DDBJ databases">
        <authorList>
            <person name="de Groot N.N."/>
        </authorList>
    </citation>
    <scope>NUCLEOTIDE SEQUENCE [LARGE SCALE GENOMIC DNA]</scope>
    <source>
        <strain evidence="7 8">CGMCC 1.10239</strain>
    </source>
</reference>
<evidence type="ECO:0000256" key="3">
    <source>
        <dbReference type="ARBA" id="ARBA00023004"/>
    </source>
</evidence>
<evidence type="ECO:0000256" key="4">
    <source>
        <dbReference type="ARBA" id="ARBA00023014"/>
    </source>
</evidence>
<keyword evidence="1" id="KW-0001">2Fe-2S</keyword>
<dbReference type="PANTHER" id="PTHR13847">
    <property type="entry name" value="SARCOSINE DEHYDROGENASE-RELATED"/>
    <property type="match status" value="1"/>
</dbReference>
<dbReference type="Gene3D" id="3.50.50.60">
    <property type="entry name" value="FAD/NAD(P)-binding domain"/>
    <property type="match status" value="1"/>
</dbReference>
<dbReference type="AlphaFoldDB" id="A0A1G9UA70"/>
<evidence type="ECO:0000259" key="6">
    <source>
        <dbReference type="PROSITE" id="PS51296"/>
    </source>
</evidence>
<feature type="domain" description="Rieske" evidence="6">
    <location>
        <begin position="435"/>
        <end position="522"/>
    </location>
</feature>
<dbReference type="PRINTS" id="PR00162">
    <property type="entry name" value="RIESKE"/>
</dbReference>
<dbReference type="Pfam" id="PF00355">
    <property type="entry name" value="Rieske"/>
    <property type="match status" value="1"/>
</dbReference>
<dbReference type="GO" id="GO:0004497">
    <property type="term" value="F:monooxygenase activity"/>
    <property type="evidence" value="ECO:0007669"/>
    <property type="project" value="UniProtKB-ARBA"/>
</dbReference>
<evidence type="ECO:0000313" key="7">
    <source>
        <dbReference type="EMBL" id="SDM56788.1"/>
    </source>
</evidence>
<dbReference type="InterPro" id="IPR036188">
    <property type="entry name" value="FAD/NAD-bd_sf"/>
</dbReference>